<dbReference type="SUPFAM" id="SSF56281">
    <property type="entry name" value="Metallo-hydrolase/oxidoreductase"/>
    <property type="match status" value="1"/>
</dbReference>
<protein>
    <submittedName>
        <fullName evidence="3">Metallo-beta-lactamase superfamily protein</fullName>
    </submittedName>
</protein>
<name>A0ABR1RNW9_9PEZI</name>
<evidence type="ECO:0000313" key="3">
    <source>
        <dbReference type="EMBL" id="KAK8015948.1"/>
    </source>
</evidence>
<dbReference type="InterPro" id="IPR001279">
    <property type="entry name" value="Metallo-B-lactamas"/>
</dbReference>
<comment type="cofactor">
    <cofactor evidence="1">
        <name>Zn(2+)</name>
        <dbReference type="ChEBI" id="CHEBI:29105"/>
    </cofactor>
</comment>
<feature type="domain" description="Metallo-beta-lactamase" evidence="2">
    <location>
        <begin position="54"/>
        <end position="195"/>
    </location>
</feature>
<comment type="caution">
    <text evidence="3">The sequence shown here is derived from an EMBL/GenBank/DDBJ whole genome shotgun (WGS) entry which is preliminary data.</text>
</comment>
<organism evidence="3 4">
    <name type="scientific">Apiospora marii</name>
    <dbReference type="NCBI Taxonomy" id="335849"/>
    <lineage>
        <taxon>Eukaryota</taxon>
        <taxon>Fungi</taxon>
        <taxon>Dikarya</taxon>
        <taxon>Ascomycota</taxon>
        <taxon>Pezizomycotina</taxon>
        <taxon>Sordariomycetes</taxon>
        <taxon>Xylariomycetidae</taxon>
        <taxon>Amphisphaeriales</taxon>
        <taxon>Apiosporaceae</taxon>
        <taxon>Apiospora</taxon>
    </lineage>
</organism>
<evidence type="ECO:0000313" key="4">
    <source>
        <dbReference type="Proteomes" id="UP001396898"/>
    </source>
</evidence>
<proteinExistence type="predicted"/>
<dbReference type="Gene3D" id="3.60.15.10">
    <property type="entry name" value="Ribonuclease Z/Hydroxyacylglutathione hydrolase-like"/>
    <property type="match status" value="1"/>
</dbReference>
<gene>
    <name evidence="3" type="ORF">PG991_008836</name>
</gene>
<dbReference type="InterPro" id="IPR036866">
    <property type="entry name" value="RibonucZ/Hydroxyglut_hydro"/>
</dbReference>
<dbReference type="Pfam" id="PF00753">
    <property type="entry name" value="Lactamase_B"/>
    <property type="match status" value="1"/>
</dbReference>
<accession>A0ABR1RNW9</accession>
<evidence type="ECO:0000259" key="2">
    <source>
        <dbReference type="SMART" id="SM00849"/>
    </source>
</evidence>
<dbReference type="InterPro" id="IPR050662">
    <property type="entry name" value="Sec-metab_biosynth-thioest"/>
</dbReference>
<dbReference type="PANTHER" id="PTHR23131:SF3">
    <property type="entry name" value="ATROCHRYSONE CARBOXYL ACP THIOESTERASE"/>
    <property type="match status" value="1"/>
</dbReference>
<dbReference type="Proteomes" id="UP001396898">
    <property type="component" value="Unassembled WGS sequence"/>
</dbReference>
<evidence type="ECO:0000256" key="1">
    <source>
        <dbReference type="ARBA" id="ARBA00001947"/>
    </source>
</evidence>
<dbReference type="PANTHER" id="PTHR23131">
    <property type="entry name" value="ENDORIBONUCLEASE LACTB2"/>
    <property type="match status" value="1"/>
</dbReference>
<dbReference type="EMBL" id="JAQQWI010000012">
    <property type="protein sequence ID" value="KAK8015948.1"/>
    <property type="molecule type" value="Genomic_DNA"/>
</dbReference>
<dbReference type="SMART" id="SM00849">
    <property type="entry name" value="Lactamase_B"/>
    <property type="match status" value="1"/>
</dbReference>
<sequence length="254" mass="27475">MGCEGGYQQINKTLNVSPFQEYLDGQLRSLPRLADMQQISPRVIRILGQNPGKGTNTYIVGTGHSRLLIDTELGVRLPHVLLTHWHGDHVGGVPDLVAKYPHLTDAIYKQSPAAGQQTIADGRVFRIEGATVRALHSPGHAHDHTCFVLDEERAMFTGDNLLGHGTSAVEDLGRLMATWRDTMQPQDCGRGYPAHGVVIPDLRLTLQRELGGKVRRENLVLATVQGIGQAAGPGRRGAVTTGELVLLMHGRGGG</sequence>
<reference evidence="3 4" key="1">
    <citation type="submission" date="2023-01" db="EMBL/GenBank/DDBJ databases">
        <title>Analysis of 21 Apiospora genomes using comparative genomics revels a genus with tremendous synthesis potential of carbohydrate active enzymes and secondary metabolites.</title>
        <authorList>
            <person name="Sorensen T."/>
        </authorList>
    </citation>
    <scope>NUCLEOTIDE SEQUENCE [LARGE SCALE GENOMIC DNA]</scope>
    <source>
        <strain evidence="3 4">CBS 20057</strain>
    </source>
</reference>
<keyword evidence="4" id="KW-1185">Reference proteome</keyword>